<sequence>MKALLSPPLVAVAVVVFLVEEIAWAWLARATAALGRWAPIARVETAIRRLPPYLAILLFVIPWAVILPVKLIALWLLATGHALAGIALFAAGELFGVGFLARIYVLCRPSLSKLIWFVRLEGWVRAVSTWAHAQLDRVAVWRLVRVRLHGLLHHWRQVLQEKGRGWLMARLRAAHRLVRTQFQR</sequence>
<keyword evidence="1" id="KW-0472">Membrane</keyword>
<reference evidence="3" key="1">
    <citation type="submission" date="2017-12" db="EMBL/GenBank/DDBJ databases">
        <title>Draft genome sequence of Telmatospirillum siberiense 26-4b1T, an acidotolerant peatland alphaproteobacterium potentially involved in sulfur cycling.</title>
        <authorList>
            <person name="Hausmann B."/>
            <person name="Pjevac P."/>
            <person name="Schreck K."/>
            <person name="Herbold C.W."/>
            <person name="Daims H."/>
            <person name="Wagner M."/>
            <person name="Pester M."/>
            <person name="Loy A."/>
        </authorList>
    </citation>
    <scope>NUCLEOTIDE SEQUENCE [LARGE SCALE GENOMIC DNA]</scope>
    <source>
        <strain evidence="3">26-4b1</strain>
    </source>
</reference>
<evidence type="ECO:0000313" key="2">
    <source>
        <dbReference type="EMBL" id="PKU23341.1"/>
    </source>
</evidence>
<gene>
    <name evidence="2" type="ORF">CWS72_17060</name>
</gene>
<organism evidence="2 3">
    <name type="scientific">Telmatospirillum siberiense</name>
    <dbReference type="NCBI Taxonomy" id="382514"/>
    <lineage>
        <taxon>Bacteria</taxon>
        <taxon>Pseudomonadati</taxon>
        <taxon>Pseudomonadota</taxon>
        <taxon>Alphaproteobacteria</taxon>
        <taxon>Rhodospirillales</taxon>
        <taxon>Rhodospirillaceae</taxon>
        <taxon>Telmatospirillum</taxon>
    </lineage>
</organism>
<protein>
    <recommendedName>
        <fullName evidence="4">Transmembrane protein</fullName>
    </recommendedName>
</protein>
<proteinExistence type="predicted"/>
<evidence type="ECO:0008006" key="4">
    <source>
        <dbReference type="Google" id="ProtNLM"/>
    </source>
</evidence>
<dbReference type="AlphaFoldDB" id="A0A2N3PSG4"/>
<accession>A0A2N3PSG4</accession>
<name>A0A2N3PSG4_9PROT</name>
<comment type="caution">
    <text evidence="2">The sequence shown here is derived from an EMBL/GenBank/DDBJ whole genome shotgun (WGS) entry which is preliminary data.</text>
</comment>
<feature type="transmembrane region" description="Helical" evidence="1">
    <location>
        <begin position="83"/>
        <end position="105"/>
    </location>
</feature>
<keyword evidence="1" id="KW-0812">Transmembrane</keyword>
<dbReference type="EMBL" id="PIUM01000021">
    <property type="protein sequence ID" value="PKU23341.1"/>
    <property type="molecule type" value="Genomic_DNA"/>
</dbReference>
<feature type="transmembrane region" description="Helical" evidence="1">
    <location>
        <begin position="12"/>
        <end position="32"/>
    </location>
</feature>
<keyword evidence="1" id="KW-1133">Transmembrane helix</keyword>
<keyword evidence="3" id="KW-1185">Reference proteome</keyword>
<evidence type="ECO:0000313" key="3">
    <source>
        <dbReference type="Proteomes" id="UP000233293"/>
    </source>
</evidence>
<feature type="transmembrane region" description="Helical" evidence="1">
    <location>
        <begin position="53"/>
        <end position="77"/>
    </location>
</feature>
<evidence type="ECO:0000256" key="1">
    <source>
        <dbReference type="SAM" id="Phobius"/>
    </source>
</evidence>
<dbReference type="Proteomes" id="UP000233293">
    <property type="component" value="Unassembled WGS sequence"/>
</dbReference>